<name>G9XJK9_DESHA</name>
<sequence>MDDNAVLPFGVGFNRTNPQAFRVLAMVAGHGDKHPGGQGKIFFPQLIDLTPTDRGIALVFILAGHFTASAADTFF</sequence>
<reference evidence="1 2" key="1">
    <citation type="submission" date="2011-08" db="EMBL/GenBank/DDBJ databases">
        <authorList>
            <person name="Weinstock G."/>
            <person name="Sodergren E."/>
            <person name="Clifton S."/>
            <person name="Fulton L."/>
            <person name="Fulton B."/>
            <person name="Courtney L."/>
            <person name="Fronick C."/>
            <person name="Harrison M."/>
            <person name="Strong C."/>
            <person name="Farmer C."/>
            <person name="Delahaunty K."/>
            <person name="Markovic C."/>
            <person name="Hall O."/>
            <person name="Minx P."/>
            <person name="Tomlinson C."/>
            <person name="Mitreva M."/>
            <person name="Hou S."/>
            <person name="Chen J."/>
            <person name="Wollam A."/>
            <person name="Pepin K.H."/>
            <person name="Johnson M."/>
            <person name="Bhonagiri V."/>
            <person name="Zhang X."/>
            <person name="Suruliraj S."/>
            <person name="Warren W."/>
            <person name="Chinwalla A."/>
            <person name="Mardis E.R."/>
            <person name="Wilson R.K."/>
        </authorList>
    </citation>
    <scope>NUCLEOTIDE SEQUENCE [LARGE SCALE GENOMIC DNA]</scope>
    <source>
        <strain evidence="1 2">DP7</strain>
    </source>
</reference>
<organism evidence="1 2">
    <name type="scientific">Desulfitobacterium hafniense DP7</name>
    <dbReference type="NCBI Taxonomy" id="537010"/>
    <lineage>
        <taxon>Bacteria</taxon>
        <taxon>Bacillati</taxon>
        <taxon>Bacillota</taxon>
        <taxon>Clostridia</taxon>
        <taxon>Eubacteriales</taxon>
        <taxon>Desulfitobacteriaceae</taxon>
        <taxon>Desulfitobacterium</taxon>
    </lineage>
</organism>
<dbReference type="EMBL" id="AFZX01000030">
    <property type="protein sequence ID" value="EHL08153.1"/>
    <property type="molecule type" value="Genomic_DNA"/>
</dbReference>
<accession>G9XJK9</accession>
<dbReference type="AlphaFoldDB" id="G9XJK9"/>
<gene>
    <name evidence="1" type="ORF">HMPREF0322_01140</name>
</gene>
<protein>
    <submittedName>
        <fullName evidence="1">Uncharacterized protein</fullName>
    </submittedName>
</protein>
<comment type="caution">
    <text evidence="1">The sequence shown here is derived from an EMBL/GenBank/DDBJ whole genome shotgun (WGS) entry which is preliminary data.</text>
</comment>
<evidence type="ECO:0000313" key="1">
    <source>
        <dbReference type="EMBL" id="EHL08153.1"/>
    </source>
</evidence>
<dbReference type="HOGENOM" id="CLU_2665120_0_0_9"/>
<proteinExistence type="predicted"/>
<evidence type="ECO:0000313" key="2">
    <source>
        <dbReference type="Proteomes" id="UP000004416"/>
    </source>
</evidence>
<dbReference type="Proteomes" id="UP000004416">
    <property type="component" value="Unassembled WGS sequence"/>
</dbReference>